<dbReference type="NCBIfam" id="TIGR01730">
    <property type="entry name" value="RND_mfp"/>
    <property type="match status" value="1"/>
</dbReference>
<feature type="region of interest" description="Disordered" evidence="5">
    <location>
        <begin position="309"/>
        <end position="435"/>
    </location>
</feature>
<dbReference type="InterPro" id="IPR006143">
    <property type="entry name" value="RND_pump_MFP"/>
</dbReference>
<comment type="similarity">
    <text evidence="2">Belongs to the membrane fusion protein (MFP) (TC 8.A.1) family.</text>
</comment>
<dbReference type="Gene3D" id="2.40.420.20">
    <property type="match status" value="1"/>
</dbReference>
<evidence type="ECO:0000313" key="7">
    <source>
        <dbReference type="EMBL" id="MFD2663391.1"/>
    </source>
</evidence>
<dbReference type="PANTHER" id="PTHR32347">
    <property type="entry name" value="EFFLUX SYSTEM COMPONENT YKNX-RELATED"/>
    <property type="match status" value="1"/>
</dbReference>
<evidence type="ECO:0000256" key="4">
    <source>
        <dbReference type="SAM" id="Coils"/>
    </source>
</evidence>
<protein>
    <submittedName>
        <fullName evidence="7">Efflux RND transporter periplasmic adaptor subunit</fullName>
    </submittedName>
</protein>
<keyword evidence="8" id="KW-1185">Reference proteome</keyword>
<evidence type="ECO:0000256" key="3">
    <source>
        <dbReference type="ARBA" id="ARBA00023054"/>
    </source>
</evidence>
<dbReference type="InterPro" id="IPR050465">
    <property type="entry name" value="UPF0194_transport"/>
</dbReference>
<dbReference type="RefSeq" id="WP_379279328.1">
    <property type="nucleotide sequence ID" value="NZ_JBHUGT010000055.1"/>
</dbReference>
<dbReference type="Proteomes" id="UP001597493">
    <property type="component" value="Unassembled WGS sequence"/>
</dbReference>
<feature type="compositionally biased region" description="Low complexity" evidence="5">
    <location>
        <begin position="396"/>
        <end position="426"/>
    </location>
</feature>
<evidence type="ECO:0000256" key="5">
    <source>
        <dbReference type="SAM" id="MobiDB-lite"/>
    </source>
</evidence>
<feature type="compositionally biased region" description="Low complexity" evidence="5">
    <location>
        <begin position="319"/>
        <end position="365"/>
    </location>
</feature>
<dbReference type="PANTHER" id="PTHR32347:SF14">
    <property type="entry name" value="EFFLUX SYSTEM COMPONENT YKNX-RELATED"/>
    <property type="match status" value="1"/>
</dbReference>
<name>A0ABW5R4I2_9BACL</name>
<evidence type="ECO:0000259" key="6">
    <source>
        <dbReference type="Pfam" id="PF25917"/>
    </source>
</evidence>
<organism evidence="7 8">
    <name type="scientific">Paenibacillus thailandensis</name>
    <dbReference type="NCBI Taxonomy" id="393250"/>
    <lineage>
        <taxon>Bacteria</taxon>
        <taxon>Bacillati</taxon>
        <taxon>Bacillota</taxon>
        <taxon>Bacilli</taxon>
        <taxon>Bacillales</taxon>
        <taxon>Paenibacillaceae</taxon>
        <taxon>Paenibacillus</taxon>
    </lineage>
</organism>
<evidence type="ECO:0000313" key="8">
    <source>
        <dbReference type="Proteomes" id="UP001597493"/>
    </source>
</evidence>
<sequence length="525" mass="53152">MRKWMVWLGVIIIIAAAGGGAYYYFVFNKENKVEAASTATTVRVTRGDIVNQISGTGSVAANSRETVTAGKSGTIATVNVAEGDTVKAGDVIATFEDTDNYDDQIEEINNNIEKLKEEILDYQESYKEATGTENEEETKKSLEKSIEDANDQIADYQEDLQDIYEEQSEEVKQIVAPINGQVTDLSIEVGDEVEGNTTVVEIVDYDYLEFTTTVDETDITSVKVGQTADITLSSFTDKTFAGTVSEIAKEGTSSNGSSSFEVSILLTDKEGVMVGMSGEAAITIESKENVLLVPVNAVVEAGGKSYVRVSSGETGGAAAGEAGAAAGEDAQQGTSASGRTSGSGSDSASAGQRGTGQTAQGAASGEAGGSAGAESAASGAAQAGAASEAGKGGAQGAAPEQSAAGGESGGDTAASGGDGSGQAAAETESGAGNQRALQRIDTLGGKLVEVTTGLSNDAYVEIVSGLEEGQQVLVPLPQGEAGMGEESTQQTQQFMFPGGSFPGGGTGGNFSRGTAPGGGMSGGMR</sequence>
<dbReference type="InterPro" id="IPR058625">
    <property type="entry name" value="MdtA-like_BSH"/>
</dbReference>
<proteinExistence type="inferred from homology"/>
<dbReference type="SUPFAM" id="SSF111369">
    <property type="entry name" value="HlyD-like secretion proteins"/>
    <property type="match status" value="1"/>
</dbReference>
<dbReference type="EMBL" id="JBHUMY010000043">
    <property type="protein sequence ID" value="MFD2663391.1"/>
    <property type="molecule type" value="Genomic_DNA"/>
</dbReference>
<dbReference type="Gene3D" id="2.40.50.100">
    <property type="match status" value="1"/>
</dbReference>
<feature type="compositionally biased region" description="Low complexity" evidence="5">
    <location>
        <begin position="372"/>
        <end position="389"/>
    </location>
</feature>
<dbReference type="Gene3D" id="1.20.120.20">
    <property type="entry name" value="Apolipoprotein"/>
    <property type="match status" value="1"/>
</dbReference>
<comment type="caution">
    <text evidence="7">The sequence shown here is derived from an EMBL/GenBank/DDBJ whole genome shotgun (WGS) entry which is preliminary data.</text>
</comment>
<dbReference type="Pfam" id="PF25917">
    <property type="entry name" value="BSH_RND"/>
    <property type="match status" value="1"/>
</dbReference>
<evidence type="ECO:0000256" key="2">
    <source>
        <dbReference type="ARBA" id="ARBA00009477"/>
    </source>
</evidence>
<reference evidence="8" key="1">
    <citation type="journal article" date="2019" name="Int. J. Syst. Evol. Microbiol.">
        <title>The Global Catalogue of Microorganisms (GCM) 10K type strain sequencing project: providing services to taxonomists for standard genome sequencing and annotation.</title>
        <authorList>
            <consortium name="The Broad Institute Genomics Platform"/>
            <consortium name="The Broad Institute Genome Sequencing Center for Infectious Disease"/>
            <person name="Wu L."/>
            <person name="Ma J."/>
        </authorList>
    </citation>
    <scope>NUCLEOTIDE SEQUENCE [LARGE SCALE GENOMIC DNA]</scope>
    <source>
        <strain evidence="8">TISTR 1827</strain>
    </source>
</reference>
<feature type="coiled-coil region" evidence="4">
    <location>
        <begin position="98"/>
        <end position="166"/>
    </location>
</feature>
<feature type="domain" description="Multidrug resistance protein MdtA-like barrel-sandwich hybrid" evidence="6">
    <location>
        <begin position="66"/>
        <end position="203"/>
    </location>
</feature>
<comment type="subcellular location">
    <subcellularLocation>
        <location evidence="1">Cell envelope</location>
    </subcellularLocation>
</comment>
<keyword evidence="3 4" id="KW-0175">Coiled coil</keyword>
<gene>
    <name evidence="7" type="ORF">ACFSW5_24440</name>
</gene>
<accession>A0ABW5R4I2</accession>
<evidence type="ECO:0000256" key="1">
    <source>
        <dbReference type="ARBA" id="ARBA00004196"/>
    </source>
</evidence>
<dbReference type="Gene3D" id="2.40.30.170">
    <property type="match status" value="1"/>
</dbReference>